<comment type="caution">
    <text evidence="2">The sequence shown here is derived from an EMBL/GenBank/DDBJ whole genome shotgun (WGS) entry which is preliminary data.</text>
</comment>
<organism evidence="2 3">
    <name type="scientific">Nonomuraea monospora</name>
    <dbReference type="NCBI Taxonomy" id="568818"/>
    <lineage>
        <taxon>Bacteria</taxon>
        <taxon>Bacillati</taxon>
        <taxon>Actinomycetota</taxon>
        <taxon>Actinomycetes</taxon>
        <taxon>Streptosporangiales</taxon>
        <taxon>Streptosporangiaceae</taxon>
        <taxon>Nonomuraea</taxon>
    </lineage>
</organism>
<name>A0ABP5PQM6_9ACTN</name>
<dbReference type="InterPro" id="IPR045592">
    <property type="entry name" value="DUF6461"/>
</dbReference>
<dbReference type="Pfam" id="PF20062">
    <property type="entry name" value="DUF6461"/>
    <property type="match status" value="1"/>
</dbReference>
<evidence type="ECO:0000313" key="3">
    <source>
        <dbReference type="Proteomes" id="UP001499843"/>
    </source>
</evidence>
<dbReference type="RefSeq" id="WP_344490568.1">
    <property type="nucleotide sequence ID" value="NZ_BAAAQX010000037.1"/>
</dbReference>
<reference evidence="3" key="1">
    <citation type="journal article" date="2019" name="Int. J. Syst. Evol. Microbiol.">
        <title>The Global Catalogue of Microorganisms (GCM) 10K type strain sequencing project: providing services to taxonomists for standard genome sequencing and annotation.</title>
        <authorList>
            <consortium name="The Broad Institute Genomics Platform"/>
            <consortium name="The Broad Institute Genome Sequencing Center for Infectious Disease"/>
            <person name="Wu L."/>
            <person name="Ma J."/>
        </authorList>
    </citation>
    <scope>NUCLEOTIDE SEQUENCE [LARGE SCALE GENOMIC DNA]</scope>
    <source>
        <strain evidence="3">JCM 16114</strain>
    </source>
</reference>
<proteinExistence type="predicted"/>
<accession>A0ABP5PQM6</accession>
<feature type="region of interest" description="Disordered" evidence="1">
    <location>
        <begin position="264"/>
        <end position="362"/>
    </location>
</feature>
<evidence type="ECO:0000256" key="1">
    <source>
        <dbReference type="SAM" id="MobiDB-lite"/>
    </source>
</evidence>
<feature type="compositionally biased region" description="Basic and acidic residues" evidence="1">
    <location>
        <begin position="264"/>
        <end position="341"/>
    </location>
</feature>
<keyword evidence="3" id="KW-1185">Reference proteome</keyword>
<sequence>MSKVMLSDYAWVRDWAEEIFTVTFVRGLDERETLRRFGVVDQNIHPVDDDEVVECMEATEGCGDLVLVTRAGDWTIAFEHGGWEGTRAETLRELTRDGGEPVSVMRHDYAAAHDFEHAVDGRIRTAFRPQLPHERWGTHPDALNEDLRELGLEPEPDEELQYLPGTVPAALTLASRISGVLFTPALLDMPLLGGVITDAAPADPQEGDPLARSVLRVFHPELAQAIDDAPPVLQRRAALAEARRQCEVAGVASHPVLTAALAEAERGGVERGEADQGESKRGQAERGGNERGEGERGQAEQGQAERGEAERGKVERGEIERGEAGRAEVERGGVERGEAGRSEASPAGCDSPGARPIRDDDSPLAALIRDYESELTGHPIDAATGEWMTGPPADPRLFPVGGPDPGAPASGGQGGVRGRNIFSTENATGMPACPSCKWHHRPDKAEREAVRPRWQAAISVRHALLPDPRRAAYNTHTTLIYGAEVLTAPERAADVAAMLRAGPGLTEALVWHRTDGPV</sequence>
<gene>
    <name evidence="2" type="ORF">GCM10009850_094190</name>
</gene>
<dbReference type="Proteomes" id="UP001499843">
    <property type="component" value="Unassembled WGS sequence"/>
</dbReference>
<protein>
    <submittedName>
        <fullName evidence="2">Uncharacterized protein</fullName>
    </submittedName>
</protein>
<dbReference type="EMBL" id="BAAAQX010000037">
    <property type="protein sequence ID" value="GAA2213955.1"/>
    <property type="molecule type" value="Genomic_DNA"/>
</dbReference>
<evidence type="ECO:0000313" key="2">
    <source>
        <dbReference type="EMBL" id="GAA2213955.1"/>
    </source>
</evidence>